<protein>
    <submittedName>
        <fullName evidence="2">DNA replication protein DnaC</fullName>
    </submittedName>
</protein>
<gene>
    <name evidence="2" type="primary">dnaC</name>
    <name evidence="2" type="ORF">VVAX_04359</name>
</gene>
<evidence type="ECO:0000259" key="1">
    <source>
        <dbReference type="SMART" id="SM00382"/>
    </source>
</evidence>
<proteinExistence type="predicted"/>
<dbReference type="InterPro" id="IPR002611">
    <property type="entry name" value="IstB_ATP-bd"/>
</dbReference>
<dbReference type="EMBL" id="LR743507">
    <property type="protein sequence ID" value="CAA2107686.1"/>
    <property type="molecule type" value="Genomic_DNA"/>
</dbReference>
<dbReference type="InterPro" id="IPR003593">
    <property type="entry name" value="AAA+_ATPase"/>
</dbReference>
<dbReference type="GO" id="GO:0005524">
    <property type="term" value="F:ATP binding"/>
    <property type="evidence" value="ECO:0007669"/>
    <property type="project" value="InterPro"/>
</dbReference>
<name>A0A679J2W8_VARPD</name>
<dbReference type="SMART" id="SM00382">
    <property type="entry name" value="AAA"/>
    <property type="match status" value="1"/>
</dbReference>
<evidence type="ECO:0000313" key="2">
    <source>
        <dbReference type="EMBL" id="CAA2107686.1"/>
    </source>
</evidence>
<dbReference type="AlphaFoldDB" id="A0A679J2W8"/>
<accession>A0A679J2W8</accession>
<dbReference type="InterPro" id="IPR027417">
    <property type="entry name" value="P-loop_NTPase"/>
</dbReference>
<reference evidence="2" key="1">
    <citation type="submission" date="2019-12" db="EMBL/GenBank/DDBJ databases">
        <authorList>
            <person name="Cremers G."/>
        </authorList>
    </citation>
    <scope>NUCLEOTIDE SEQUENCE</scope>
    <source>
        <strain evidence="2">Vvax</strain>
    </source>
</reference>
<dbReference type="SUPFAM" id="SSF52540">
    <property type="entry name" value="P-loop containing nucleoside triphosphate hydrolases"/>
    <property type="match status" value="1"/>
</dbReference>
<dbReference type="Gene3D" id="3.40.50.300">
    <property type="entry name" value="P-loop containing nucleotide triphosphate hydrolases"/>
    <property type="match status" value="1"/>
</dbReference>
<dbReference type="CDD" id="cd00009">
    <property type="entry name" value="AAA"/>
    <property type="match status" value="1"/>
</dbReference>
<dbReference type="GO" id="GO:0006260">
    <property type="term" value="P:DNA replication"/>
    <property type="evidence" value="ECO:0007669"/>
    <property type="project" value="TreeGrafter"/>
</dbReference>
<feature type="domain" description="AAA+ ATPase" evidence="1">
    <location>
        <begin position="133"/>
        <end position="266"/>
    </location>
</feature>
<dbReference type="PANTHER" id="PTHR30050:SF4">
    <property type="entry name" value="ATP-BINDING PROTEIN RV3427C IN INSERTION SEQUENCE-RELATED"/>
    <property type="match status" value="1"/>
</dbReference>
<dbReference type="PANTHER" id="PTHR30050">
    <property type="entry name" value="CHROMOSOMAL REPLICATION INITIATOR PROTEIN DNAA"/>
    <property type="match status" value="1"/>
</dbReference>
<dbReference type="Pfam" id="PF01695">
    <property type="entry name" value="IstB_IS21"/>
    <property type="match status" value="1"/>
</dbReference>
<dbReference type="RefSeq" id="WP_339091900.1">
    <property type="nucleotide sequence ID" value="NZ_LR743507.1"/>
</dbReference>
<sequence length="279" mass="31744">MERSSEEFGRSVDKAITATTPVTMREQLGDREMECSTHGAYQSAGARYMGRREIWTPCPACEEKRLANERQAEAQKKADAARRELEYQIGEAAIPPRFIGRTLDNFNAITPEQQSALRIARDFVQDFEANAKRGNSLIFSGLPGTGKSHLATAMLQALMPKHCGLYTTCMGVIRTVRGTWRKDSERSEQQVLNLFAEVPLLVLDEIGVQYGTDGEQTILFDVLDRRYRDMKPSIFLTNQDKKGFKEFIGERTFDRLTETSRWVPFDWASYRPQARKEAA</sequence>
<organism evidence="2">
    <name type="scientific">Variovorax paradoxus</name>
    <dbReference type="NCBI Taxonomy" id="34073"/>
    <lineage>
        <taxon>Bacteria</taxon>
        <taxon>Pseudomonadati</taxon>
        <taxon>Pseudomonadota</taxon>
        <taxon>Betaproteobacteria</taxon>
        <taxon>Burkholderiales</taxon>
        <taxon>Comamonadaceae</taxon>
        <taxon>Variovorax</taxon>
    </lineage>
</organism>